<feature type="transmembrane region" description="Helical" evidence="1">
    <location>
        <begin position="118"/>
        <end position="141"/>
    </location>
</feature>
<gene>
    <name evidence="2" type="ORF">CGL52_08885</name>
</gene>
<keyword evidence="1" id="KW-0812">Transmembrane</keyword>
<feature type="transmembrane region" description="Helical" evidence="1">
    <location>
        <begin position="88"/>
        <end position="106"/>
    </location>
</feature>
<evidence type="ECO:0000256" key="1">
    <source>
        <dbReference type="SAM" id="Phobius"/>
    </source>
</evidence>
<keyword evidence="1" id="KW-1133">Transmembrane helix</keyword>
<dbReference type="OrthoDB" id="29181at2157"/>
<reference evidence="2 3" key="1">
    <citation type="submission" date="2017-07" db="EMBL/GenBank/DDBJ databases">
        <title>Draft genome sequence of aerobic hyperthermophilic archaea, Pyrobaculum aerophilum YKB31 and YKB32.</title>
        <authorList>
            <person name="Mochizuki T."/>
            <person name="Berliner A.J."/>
            <person name="Yoshida-Takashima Y."/>
            <person name="Takaki Y."/>
            <person name="Nunoura T."/>
            <person name="Takai K."/>
        </authorList>
    </citation>
    <scope>NUCLEOTIDE SEQUENCE [LARGE SCALE GENOMIC DNA]</scope>
    <source>
        <strain evidence="2 3">YKB32</strain>
    </source>
</reference>
<proteinExistence type="predicted"/>
<dbReference type="EMBL" id="NMUF01000024">
    <property type="protein sequence ID" value="RFA97629.1"/>
    <property type="molecule type" value="Genomic_DNA"/>
</dbReference>
<evidence type="ECO:0000313" key="2">
    <source>
        <dbReference type="EMBL" id="RFA97629.1"/>
    </source>
</evidence>
<accession>A0A371R241</accession>
<protein>
    <submittedName>
        <fullName evidence="2">Uncharacterized protein</fullName>
    </submittedName>
</protein>
<dbReference type="Proteomes" id="UP000256877">
    <property type="component" value="Unassembled WGS sequence"/>
</dbReference>
<organism evidence="2 3">
    <name type="scientific">Pyrobaculum aerophilum</name>
    <dbReference type="NCBI Taxonomy" id="13773"/>
    <lineage>
        <taxon>Archaea</taxon>
        <taxon>Thermoproteota</taxon>
        <taxon>Thermoprotei</taxon>
        <taxon>Thermoproteales</taxon>
        <taxon>Thermoproteaceae</taxon>
        <taxon>Pyrobaculum</taxon>
    </lineage>
</organism>
<comment type="caution">
    <text evidence="2">The sequence shown here is derived from an EMBL/GenBank/DDBJ whole genome shotgun (WGS) entry which is preliminary data.</text>
</comment>
<dbReference type="RefSeq" id="WP_116430544.1">
    <property type="nucleotide sequence ID" value="NZ_NMUF01000024.1"/>
</dbReference>
<sequence>MHGLKAGLLGSIAAAVIILAILPAVANYGVFYPPALVLMTILVAIALYVYFSFKRALGERWFSRLGPPVIAASAAGVLMLWLGESLGAVVIAIAYFGEPVLGYFVYRKLLSTDKTWAAIFLASAAAYAYTLPAVLIGLWHLPFVADFAKLIALIKLAQKV</sequence>
<dbReference type="AlphaFoldDB" id="A0A371R241"/>
<feature type="transmembrane region" description="Helical" evidence="1">
    <location>
        <begin position="7"/>
        <end position="25"/>
    </location>
</feature>
<feature type="transmembrane region" description="Helical" evidence="1">
    <location>
        <begin position="31"/>
        <end position="53"/>
    </location>
</feature>
<keyword evidence="1" id="KW-0472">Membrane</keyword>
<name>A0A371R241_9CREN</name>
<feature type="transmembrane region" description="Helical" evidence="1">
    <location>
        <begin position="65"/>
        <end position="82"/>
    </location>
</feature>
<evidence type="ECO:0000313" key="3">
    <source>
        <dbReference type="Proteomes" id="UP000256877"/>
    </source>
</evidence>